<dbReference type="PANTHER" id="PTHR30531">
    <property type="entry name" value="FLAGELLAR BIOSYNTHETIC PROTEIN FLHB"/>
    <property type="match status" value="1"/>
</dbReference>
<keyword evidence="5" id="KW-0282">Flagellum</keyword>
<dbReference type="InterPro" id="IPR006135">
    <property type="entry name" value="T3SS_substrate_exporter"/>
</dbReference>
<evidence type="ECO:0000256" key="3">
    <source>
        <dbReference type="ARBA" id="ARBA00023225"/>
    </source>
</evidence>
<keyword evidence="3" id="KW-0653">Protein transport</keyword>
<evidence type="ECO:0000256" key="1">
    <source>
        <dbReference type="ARBA" id="ARBA00010690"/>
    </source>
</evidence>
<dbReference type="Pfam" id="PF01312">
    <property type="entry name" value="Bac_export_2"/>
    <property type="match status" value="1"/>
</dbReference>
<gene>
    <name evidence="5" type="ORF">SAMN02745752_00891</name>
</gene>
<dbReference type="RefSeq" id="WP_084661896.1">
    <property type="nucleotide sequence ID" value="NZ_FPJW01000002.1"/>
</dbReference>
<dbReference type="GO" id="GO:0005886">
    <property type="term" value="C:plasma membrane"/>
    <property type="evidence" value="ECO:0007669"/>
    <property type="project" value="TreeGrafter"/>
</dbReference>
<reference evidence="5 6" key="1">
    <citation type="submission" date="2016-11" db="EMBL/GenBank/DDBJ databases">
        <authorList>
            <person name="Jaros S."/>
            <person name="Januszkiewicz K."/>
            <person name="Wedrychowicz H."/>
        </authorList>
    </citation>
    <scope>NUCLEOTIDE SEQUENCE [LARGE SCALE GENOMIC DNA]</scope>
    <source>
        <strain evidence="5 6">DSM 21637</strain>
    </source>
</reference>
<organism evidence="5 6">
    <name type="scientific">Marinospirillum alkaliphilum DSM 21637</name>
    <dbReference type="NCBI Taxonomy" id="1122209"/>
    <lineage>
        <taxon>Bacteria</taxon>
        <taxon>Pseudomonadati</taxon>
        <taxon>Pseudomonadota</taxon>
        <taxon>Gammaproteobacteria</taxon>
        <taxon>Oceanospirillales</taxon>
        <taxon>Oceanospirillaceae</taxon>
        <taxon>Marinospirillum</taxon>
    </lineage>
</organism>
<evidence type="ECO:0000313" key="6">
    <source>
        <dbReference type="Proteomes" id="UP000182350"/>
    </source>
</evidence>
<dbReference type="EMBL" id="FPJW01000002">
    <property type="protein sequence ID" value="SFX22682.1"/>
    <property type="molecule type" value="Genomic_DNA"/>
</dbReference>
<dbReference type="Gene3D" id="3.40.1690.10">
    <property type="entry name" value="secretion proteins EscU"/>
    <property type="match status" value="1"/>
</dbReference>
<evidence type="ECO:0000256" key="4">
    <source>
        <dbReference type="ARBA" id="ARBA00025078"/>
    </source>
</evidence>
<keyword evidence="3" id="KW-1006">Bacterial flagellum protein export</keyword>
<sequence>MMRLTPLQPRKPKRAVALQYDGVGAPRLTAKGCAETAERILALAEEHGVPIYEDPGLAAALAHLDLGDEVPELLYLAIAEVLAFVYDLDTLKKKTGGEEKNQ</sequence>
<protein>
    <recommendedName>
        <fullName evidence="2">Flagellar biosynthetic protein FlhB</fullName>
    </recommendedName>
</protein>
<keyword evidence="3" id="KW-0813">Transport</keyword>
<accession>A0A1K1VC25</accession>
<dbReference type="SUPFAM" id="SSF160544">
    <property type="entry name" value="EscU C-terminal domain-like"/>
    <property type="match status" value="1"/>
</dbReference>
<proteinExistence type="inferred from homology"/>
<keyword evidence="5" id="KW-0966">Cell projection</keyword>
<keyword evidence="6" id="KW-1185">Reference proteome</keyword>
<dbReference type="InterPro" id="IPR029025">
    <property type="entry name" value="T3SS_substrate_exporter_C"/>
</dbReference>
<dbReference type="OrthoDB" id="5244399at2"/>
<dbReference type="GO" id="GO:0009306">
    <property type="term" value="P:protein secretion"/>
    <property type="evidence" value="ECO:0007669"/>
    <property type="project" value="InterPro"/>
</dbReference>
<dbReference type="AlphaFoldDB" id="A0A1K1VC25"/>
<keyword evidence="5" id="KW-0969">Cilium</keyword>
<comment type="function">
    <text evidence="4">Required for formation of the rod structure in the basal body of the flagellar apparatus. Together with FliI and FliH, may constitute the export apparatus of flagellin.</text>
</comment>
<name>A0A1K1VC25_9GAMM</name>
<evidence type="ECO:0000313" key="5">
    <source>
        <dbReference type="EMBL" id="SFX22682.1"/>
    </source>
</evidence>
<dbReference type="Proteomes" id="UP000182350">
    <property type="component" value="Unassembled WGS sequence"/>
</dbReference>
<dbReference type="STRING" id="1122209.SAMN02745752_00891"/>
<evidence type="ECO:0000256" key="2">
    <source>
        <dbReference type="ARBA" id="ARBA00021622"/>
    </source>
</evidence>
<dbReference type="PANTHER" id="PTHR30531:SF12">
    <property type="entry name" value="FLAGELLAR BIOSYNTHETIC PROTEIN FLHB"/>
    <property type="match status" value="1"/>
</dbReference>
<comment type="similarity">
    <text evidence="1">Belongs to the type III secretion exporter family.</text>
</comment>